<reference evidence="2 3" key="1">
    <citation type="submission" date="2017-07" db="EMBL/GenBank/DDBJ databases">
        <title>Amycolatopsis thailandensis Genome sequencing and assembly.</title>
        <authorList>
            <person name="Kaur N."/>
            <person name="Mayilraj S."/>
        </authorList>
    </citation>
    <scope>NUCLEOTIDE SEQUENCE [LARGE SCALE GENOMIC DNA]</scope>
    <source>
        <strain evidence="2 3">JCM 16380</strain>
    </source>
</reference>
<feature type="transmembrane region" description="Helical" evidence="1">
    <location>
        <begin position="177"/>
        <end position="200"/>
    </location>
</feature>
<dbReference type="EMBL" id="NMQT01000007">
    <property type="protein sequence ID" value="OXM58695.1"/>
    <property type="molecule type" value="Genomic_DNA"/>
</dbReference>
<sequence>MPEGFRIASAYVDVRLDDNTEADEKRIRARLEKGGPITIRTILDDPEGVEVAKEKVRKGKPASMPVEAENPVNAAWRAKVQASLKDTAKQALKVPLTPEGEKFRSELAAVIAETEKALEADIPVDVKDAAKFKSEVELLARVAGEETKVRIPVEADASAIERSVSGSAERATGRMKALLFTALSVGLPASAAIGAAGIAASMAAVPALFTGIAAVALKGNTQVVDSFSSLKTNVVRDTQAMAQVMAGPLAGAADDLQSSFNRMRPQILAAFTGTAPLVEDLTGSVTDFAESAMPGMVSAVQNGGKALEGFRSFAGQTGAGVSDMLRNMAQDSQAAGRSMEIFGGTIRNFLGFTGDFIGNLSQAHGPLQSFHGGLDAAEDALLKLTAAGSPAIGFLSGFTSAGAGALSSVNALASVLRLIPSDVTQMAGSFTASSMILSRFGIDAGKGFEGLGQRVRDAGKDLDGAARYGSKFGTAIGGLVGGALNPAFLAVTALGIGLDILGEKQKKAAEYAAAHKEGVRILTDALRKDNGVVGENSRAVDAKALADKNAASNLATFGVGIGSATLAIRGNTVEYDRLKTSAESTLAAIAKSAGVNEENKRALVGLAGASLETGQNYDQLKDKVKLYGTALDGTNGTVQKFTDAQRSHIESVLNGTGAVGEQIRQARAAHDAYIAEEMALTTLTAAQIEARDATTKHTEALFAAQDAALKYRGSLLTTKEAEEAYNKVSKDSKASAKDKEKALLDLERAWAAQEQAAYNAGVTASKAFSPEGKAADGMKAARAEVVKLAAAYKGDLPESIRNTIASFTPLEATAAGATIQINKAGEAIYKLPDGKEVKVKTDTEAAKQAIEAFISDQSAKTITNKLFTNTGPADGEVRDWANTTRNVRGDTTTYTHTDPATGAVNQWRVKTDSTGARTTTFSNVDPATGAVRVWKQNADGTWAETHARADVAAAERALNNAARDRTATIHVNQQFNSGTGKGASTFGLASGGTSGDGRKMRLPGYATGSLVDGTGGGKLAGPGTPTSDSILTLFSNGLGLTSDKEFVTNAEQTDRWEPLLWAINNGEGIFGRSPSELTARPVHAPSAPMTAAVVKRPVATAPGNGEVLSALRQISTKLDGLNEIARKSAGMTANITVQSNNPATTARQAVDDLAWEFRK</sequence>
<dbReference type="Proteomes" id="UP000215223">
    <property type="component" value="Unassembled WGS sequence"/>
</dbReference>
<keyword evidence="1" id="KW-0472">Membrane</keyword>
<evidence type="ECO:0000313" key="3">
    <source>
        <dbReference type="Proteomes" id="UP000215223"/>
    </source>
</evidence>
<accession>A0A229SII7</accession>
<name>A0A229SII7_9PSEU</name>
<keyword evidence="3" id="KW-1185">Reference proteome</keyword>
<dbReference type="AlphaFoldDB" id="A0A229SII7"/>
<protein>
    <submittedName>
        <fullName evidence="2">Uncharacterized protein</fullName>
    </submittedName>
</protein>
<keyword evidence="1" id="KW-0812">Transmembrane</keyword>
<dbReference type="RefSeq" id="WP_093931994.1">
    <property type="nucleotide sequence ID" value="NZ_NMQT01000007.1"/>
</dbReference>
<evidence type="ECO:0000313" key="2">
    <source>
        <dbReference type="EMBL" id="OXM58695.1"/>
    </source>
</evidence>
<keyword evidence="1" id="KW-1133">Transmembrane helix</keyword>
<gene>
    <name evidence="2" type="ORF">CFP71_01385</name>
</gene>
<evidence type="ECO:0000256" key="1">
    <source>
        <dbReference type="SAM" id="Phobius"/>
    </source>
</evidence>
<comment type="caution">
    <text evidence="2">The sequence shown here is derived from an EMBL/GenBank/DDBJ whole genome shotgun (WGS) entry which is preliminary data.</text>
</comment>
<proteinExistence type="predicted"/>
<organism evidence="2 3">
    <name type="scientific">Amycolatopsis thailandensis</name>
    <dbReference type="NCBI Taxonomy" id="589330"/>
    <lineage>
        <taxon>Bacteria</taxon>
        <taxon>Bacillati</taxon>
        <taxon>Actinomycetota</taxon>
        <taxon>Actinomycetes</taxon>
        <taxon>Pseudonocardiales</taxon>
        <taxon>Pseudonocardiaceae</taxon>
        <taxon>Amycolatopsis</taxon>
    </lineage>
</organism>
<dbReference type="OrthoDB" id="5188478at2"/>